<protein>
    <submittedName>
        <fullName evidence="1">GATC protein</fullName>
    </submittedName>
</protein>
<dbReference type="EMBL" id="CP010070">
    <property type="protein sequence ID" value="AIZ55979.1"/>
    <property type="molecule type" value="Genomic_DNA"/>
</dbReference>
<dbReference type="AlphaFoldDB" id="A0A0A7LA77"/>
<proteinExistence type="predicted"/>
<dbReference type="InterPro" id="IPR003837">
    <property type="entry name" value="GatC"/>
</dbReference>
<name>A0A0A7LA77_9ARCH</name>
<dbReference type="HOGENOM" id="CLU_105899_1_1_2"/>
<dbReference type="OrthoDB" id="52629at2157"/>
<accession>A0A0A7LA77</accession>
<keyword evidence="2" id="KW-1185">Reference proteome</keyword>
<dbReference type="KEGG" id="mear:Mpt1_c00740"/>
<organism evidence="1 2">
    <name type="scientific">Candidatus Methanoplasma termitum</name>
    <dbReference type="NCBI Taxonomy" id="1577791"/>
    <lineage>
        <taxon>Archaea</taxon>
        <taxon>Methanobacteriati</taxon>
        <taxon>Thermoplasmatota</taxon>
        <taxon>Thermoplasmata</taxon>
        <taxon>Methanomassiliicoccales</taxon>
        <taxon>Methanomassiliicoccaceae</taxon>
        <taxon>Candidatus Methanoplasma</taxon>
    </lineage>
</organism>
<dbReference type="InterPro" id="IPR036113">
    <property type="entry name" value="Asp/Glu-ADT_sf_sub_c"/>
</dbReference>
<dbReference type="RefSeq" id="WP_048111226.1">
    <property type="nucleotide sequence ID" value="NZ_CP010070.1"/>
</dbReference>
<dbReference type="Gene3D" id="1.10.20.60">
    <property type="entry name" value="Glu-tRNAGln amidotransferase C subunit, N-terminal domain"/>
    <property type="match status" value="1"/>
</dbReference>
<gene>
    <name evidence="1" type="primary">gATC</name>
    <name evidence="1" type="ORF">Mpt1_c00740</name>
</gene>
<dbReference type="GeneID" id="24817749"/>
<dbReference type="Pfam" id="PF02686">
    <property type="entry name" value="GatC"/>
    <property type="match status" value="1"/>
</dbReference>
<dbReference type="NCBIfam" id="TIGR00135">
    <property type="entry name" value="gatC"/>
    <property type="match status" value="1"/>
</dbReference>
<evidence type="ECO:0000313" key="1">
    <source>
        <dbReference type="EMBL" id="AIZ55979.1"/>
    </source>
</evidence>
<dbReference type="STRING" id="1577791.Mpt1_c00740"/>
<evidence type="ECO:0000313" key="2">
    <source>
        <dbReference type="Proteomes" id="UP000030787"/>
    </source>
</evidence>
<reference evidence="1 2" key="1">
    <citation type="journal article" date="2014" name="Appl. Environ. Microbiol.">
        <title>Comparative Genome Analysis of 'Candidatus Methanoplasma termitum' Indicates a New Mode of Energy Metabolism in the Seventh Order of Methanogens.</title>
        <authorList>
            <person name="Lang K."/>
            <person name="Schuldes J."/>
            <person name="Klingl A."/>
            <person name="Poehlein A."/>
            <person name="Daniel R."/>
            <person name="Brune A."/>
        </authorList>
    </citation>
    <scope>NUCLEOTIDE SEQUENCE [LARGE SCALE GENOMIC DNA]</scope>
    <source>
        <strain evidence="2">Mpt1</strain>
    </source>
</reference>
<dbReference type="SUPFAM" id="SSF141000">
    <property type="entry name" value="Glu-tRNAGln amidotransferase C subunit"/>
    <property type="match status" value="1"/>
</dbReference>
<sequence length="90" mass="10384">MDKETVKKVAKTAHIALSDEELERYGKDLSEILDYFKILDEAPEGEGFGVNPVEIADVLREDEPGIFYDPYELLKDMKTYENYVRGPRLL</sequence>
<dbReference type="Proteomes" id="UP000030787">
    <property type="component" value="Chromosome"/>
</dbReference>
<dbReference type="GO" id="GO:0006450">
    <property type="term" value="P:regulation of translational fidelity"/>
    <property type="evidence" value="ECO:0007669"/>
    <property type="project" value="InterPro"/>
</dbReference>